<dbReference type="SUPFAM" id="SSF52540">
    <property type="entry name" value="P-loop containing nucleoside triphosphate hydrolases"/>
    <property type="match status" value="2"/>
</dbReference>
<dbReference type="InterPro" id="IPR050496">
    <property type="entry name" value="SNF2_RAD54_helicase_repair"/>
</dbReference>
<evidence type="ECO:0000256" key="3">
    <source>
        <dbReference type="ARBA" id="ARBA00022840"/>
    </source>
</evidence>
<dbReference type="InterPro" id="IPR038718">
    <property type="entry name" value="SNF2-like_sf"/>
</dbReference>
<feature type="compositionally biased region" description="Polar residues" evidence="4">
    <location>
        <begin position="45"/>
        <end position="56"/>
    </location>
</feature>
<proteinExistence type="predicted"/>
<dbReference type="InterPro" id="IPR014001">
    <property type="entry name" value="Helicase_ATP-bd"/>
</dbReference>
<dbReference type="PROSITE" id="PS51192">
    <property type="entry name" value="HELICASE_ATP_BIND_1"/>
    <property type="match status" value="1"/>
</dbReference>
<dbReference type="CDD" id="cd18793">
    <property type="entry name" value="SF2_C_SNF"/>
    <property type="match status" value="1"/>
</dbReference>
<dbReference type="SMART" id="SM00487">
    <property type="entry name" value="DEXDc"/>
    <property type="match status" value="1"/>
</dbReference>
<comment type="caution">
    <text evidence="7">The sequence shown here is derived from an EMBL/GenBank/DDBJ whole genome shotgun (WGS) entry which is preliminary data.</text>
</comment>
<dbReference type="EMBL" id="SDIL01000105">
    <property type="protein sequence ID" value="RXK36189.1"/>
    <property type="molecule type" value="Genomic_DNA"/>
</dbReference>
<dbReference type="InterPro" id="IPR027417">
    <property type="entry name" value="P-loop_NTPase"/>
</dbReference>
<evidence type="ECO:0000313" key="7">
    <source>
        <dbReference type="EMBL" id="RXK36189.1"/>
    </source>
</evidence>
<evidence type="ECO:0008006" key="9">
    <source>
        <dbReference type="Google" id="ProtNLM"/>
    </source>
</evidence>
<feature type="domain" description="Helicase C-terminal" evidence="6">
    <location>
        <begin position="698"/>
        <end position="858"/>
    </location>
</feature>
<accession>A0A4Q1BBP1</accession>
<dbReference type="GO" id="GO:0016787">
    <property type="term" value="F:hydrolase activity"/>
    <property type="evidence" value="ECO:0007669"/>
    <property type="project" value="UniProtKB-KW"/>
</dbReference>
<dbReference type="Pfam" id="PF00176">
    <property type="entry name" value="SNF2-rel_dom"/>
    <property type="match status" value="1"/>
</dbReference>
<dbReference type="AlphaFoldDB" id="A0A4Q1BBP1"/>
<dbReference type="Proteomes" id="UP000289152">
    <property type="component" value="Unassembled WGS sequence"/>
</dbReference>
<dbReference type="InterPro" id="IPR001650">
    <property type="entry name" value="Helicase_C-like"/>
</dbReference>
<dbReference type="PANTHER" id="PTHR45629:SF7">
    <property type="entry name" value="DNA EXCISION REPAIR PROTEIN ERCC-6-RELATED"/>
    <property type="match status" value="1"/>
</dbReference>
<reference evidence="7 8" key="1">
    <citation type="submission" date="2016-06" db="EMBL/GenBank/DDBJ databases">
        <title>Evolution of pathogenesis and genome organization in the Tremellales.</title>
        <authorList>
            <person name="Cuomo C."/>
            <person name="Litvintseva A."/>
            <person name="Heitman J."/>
            <person name="Chen Y."/>
            <person name="Sun S."/>
            <person name="Springer D."/>
            <person name="Dromer F."/>
            <person name="Young S."/>
            <person name="Zeng Q."/>
            <person name="Chapman S."/>
            <person name="Gujja S."/>
            <person name="Saif S."/>
            <person name="Birren B."/>
        </authorList>
    </citation>
    <scope>NUCLEOTIDE SEQUENCE [LARGE SCALE GENOMIC DNA]</scope>
    <source>
        <strain evidence="7 8">ATCC 28783</strain>
    </source>
</reference>
<evidence type="ECO:0000256" key="1">
    <source>
        <dbReference type="ARBA" id="ARBA00022741"/>
    </source>
</evidence>
<dbReference type="OrthoDB" id="413460at2759"/>
<protein>
    <recommendedName>
        <fullName evidence="9">DNA repair and recombination protein RAD54B</fullName>
    </recommendedName>
</protein>
<dbReference type="VEuPathDB" id="FungiDB:TREMEDRAFT_36825"/>
<feature type="region of interest" description="Disordered" evidence="4">
    <location>
        <begin position="982"/>
        <end position="1048"/>
    </location>
</feature>
<dbReference type="GO" id="GO:0005524">
    <property type="term" value="F:ATP binding"/>
    <property type="evidence" value="ECO:0007669"/>
    <property type="project" value="InterPro"/>
</dbReference>
<dbReference type="Gene3D" id="3.40.50.10810">
    <property type="entry name" value="Tandem AAA-ATPase domain"/>
    <property type="match status" value="1"/>
</dbReference>
<dbReference type="InterPro" id="IPR000330">
    <property type="entry name" value="SNF2_N"/>
</dbReference>
<dbReference type="InParanoid" id="A0A4Q1BBP1"/>
<dbReference type="STRING" id="5217.A0A4Q1BBP1"/>
<dbReference type="CDD" id="cd18004">
    <property type="entry name" value="DEXHc_RAD54"/>
    <property type="match status" value="1"/>
</dbReference>
<dbReference type="PROSITE" id="PS51194">
    <property type="entry name" value="HELICASE_CTER"/>
    <property type="match status" value="1"/>
</dbReference>
<dbReference type="Gene3D" id="3.40.50.300">
    <property type="entry name" value="P-loop containing nucleotide triphosphate hydrolases"/>
    <property type="match status" value="1"/>
</dbReference>
<dbReference type="GO" id="GO:0007131">
    <property type="term" value="P:reciprocal meiotic recombination"/>
    <property type="evidence" value="ECO:0007669"/>
    <property type="project" value="TreeGrafter"/>
</dbReference>
<dbReference type="GO" id="GO:0005634">
    <property type="term" value="C:nucleus"/>
    <property type="evidence" value="ECO:0007669"/>
    <property type="project" value="TreeGrafter"/>
</dbReference>
<evidence type="ECO:0000256" key="4">
    <source>
        <dbReference type="SAM" id="MobiDB-lite"/>
    </source>
</evidence>
<evidence type="ECO:0000259" key="5">
    <source>
        <dbReference type="PROSITE" id="PS51192"/>
    </source>
</evidence>
<dbReference type="GO" id="GO:0015616">
    <property type="term" value="F:DNA translocase activity"/>
    <property type="evidence" value="ECO:0007669"/>
    <property type="project" value="TreeGrafter"/>
</dbReference>
<dbReference type="SMART" id="SM00490">
    <property type="entry name" value="HELICc"/>
    <property type="match status" value="1"/>
</dbReference>
<feature type="region of interest" description="Disordered" evidence="4">
    <location>
        <begin position="45"/>
        <end position="71"/>
    </location>
</feature>
<dbReference type="GO" id="GO:0000724">
    <property type="term" value="P:double-strand break repair via homologous recombination"/>
    <property type="evidence" value="ECO:0007669"/>
    <property type="project" value="TreeGrafter"/>
</dbReference>
<feature type="domain" description="Helicase ATP-binding" evidence="5">
    <location>
        <begin position="377"/>
        <end position="540"/>
    </location>
</feature>
<keyword evidence="2" id="KW-0378">Hydrolase</keyword>
<keyword evidence="3" id="KW-0067">ATP-binding</keyword>
<organism evidence="7 8">
    <name type="scientific">Tremella mesenterica</name>
    <name type="common">Jelly fungus</name>
    <dbReference type="NCBI Taxonomy" id="5217"/>
    <lineage>
        <taxon>Eukaryota</taxon>
        <taxon>Fungi</taxon>
        <taxon>Dikarya</taxon>
        <taxon>Basidiomycota</taxon>
        <taxon>Agaricomycotina</taxon>
        <taxon>Tremellomycetes</taxon>
        <taxon>Tremellales</taxon>
        <taxon>Tremellaceae</taxon>
        <taxon>Tremella</taxon>
    </lineage>
</organism>
<keyword evidence="8" id="KW-1185">Reference proteome</keyword>
<evidence type="ECO:0000256" key="2">
    <source>
        <dbReference type="ARBA" id="ARBA00022801"/>
    </source>
</evidence>
<name>A0A4Q1BBP1_TREME</name>
<keyword evidence="1" id="KW-0547">Nucleotide-binding</keyword>
<feature type="region of interest" description="Disordered" evidence="4">
    <location>
        <begin position="895"/>
        <end position="931"/>
    </location>
</feature>
<evidence type="ECO:0000259" key="6">
    <source>
        <dbReference type="PROSITE" id="PS51194"/>
    </source>
</evidence>
<dbReference type="InterPro" id="IPR049730">
    <property type="entry name" value="SNF2/RAD54-like_C"/>
</dbReference>
<feature type="compositionally biased region" description="Low complexity" evidence="4">
    <location>
        <begin position="985"/>
        <end position="996"/>
    </location>
</feature>
<evidence type="ECO:0000313" key="8">
    <source>
        <dbReference type="Proteomes" id="UP000289152"/>
    </source>
</evidence>
<dbReference type="Pfam" id="PF00271">
    <property type="entry name" value="Helicase_C"/>
    <property type="match status" value="1"/>
</dbReference>
<dbReference type="PANTHER" id="PTHR45629">
    <property type="entry name" value="SNF2/RAD54 FAMILY MEMBER"/>
    <property type="match status" value="1"/>
</dbReference>
<feature type="compositionally biased region" description="Basic and acidic residues" evidence="4">
    <location>
        <begin position="1001"/>
        <end position="1013"/>
    </location>
</feature>
<sequence length="1077" mass="119097">MSFSTPRRDSLLTQLAANADTFLPDSIPDSCSEASDNDVVAISPPTSHKASFSNKENGFVPTSLRTGPSGSRTIPTVEATVGRGGKVMYTVARDEEGVEFFAVQWRKPQTKKVSIEDRICNVPAEYAFFVSFQHKTWDGDAFLKVTGNRVQMVDDKGDVMASGSFKGPPMVQGCELRVGQYETEVDRSISAEEFKAETSILNKRLLTPSSIIRNPATMTSHFKAPLQFKVPRPKTEYLPARTNSGIDSPLAVAGPSRSHTAVPSTTVPVGKTVSAASFYASKPKVEKIVIGEKSNKERLAWGGALHDPGAPGAVVMPRPPDLWVKLNHSRTEIIDVVLDPLLTSIMRPHQHEGVKASRRYTGRYLANRQFMYKCVMGMSGAEAEGCILADEMGLGKTLQTIGLIYTMLKQSPFANQGHIAQKILIVCPVTLVSNWRKEFKKWLQNKVGVVAADGSDWQISNFLHNRSQQVLIIGYERLASCQPPIELIVCDEGHRLKSKDNKTTKMFEALRTSRRIILSGTPVQNDLGEYWAMVNFTCPGILGTYPSFNKHYEKKILRSRMPGASKAEVENGMEQAAELSKLSEKFVLRRTADVLSNYLPPRHDYVIFVAPATLQLEVFSRLLNPSLLGNFLRAGSGMMSLALIDSLRKVSNSPSLLRKKDEESIPLDEIGTGREEALKIIPKDTSVVDLDSSGKLIVLVRLLQSLRGASGEKVVVVSNWTSTLDFIEGMCKVKSYSFLRLDGKTPTKTRQTLVEQFNRGSQLDSFVFLLSAKAGGVGLNLIGASRLVLFDSDWNPSTDRQAMGRIHRDGQKKPVYIYRFLTACTIDEKIYQRQITKDGLSDQMLDGGQATGQTKDSFTLAELRDIFTLNTLTDGCQTHDLLGCDCADKTAPADLAADSLPTPDSLSDDEDELESRPKFVSAAQYDPAPTPKMIKKAAEEKKEKLAALKKWTHIDAYDKQSFRDIADTVLYNMLWEDWDNDDAGPSSSPSALPSHTSNKKARLEGGRIKRSEGSDSEESTGGKTRKNKSGVKIDIGTEVERRHDLRKLADNGQGGRVLYVFEKVKKSKMLQREEEED</sequence>
<dbReference type="Gene3D" id="1.20.120.850">
    <property type="entry name" value="SWI2/SNF2 ATPases, N-terminal domain"/>
    <property type="match status" value="1"/>
</dbReference>
<gene>
    <name evidence="7" type="ORF">M231_06533</name>
</gene>
<feature type="compositionally biased region" description="Basic and acidic residues" evidence="4">
    <location>
        <begin position="1038"/>
        <end position="1048"/>
    </location>
</feature>